<evidence type="ECO:0000313" key="4">
    <source>
        <dbReference type="WBParaSite" id="ASIM_0000494101-mRNA-1"/>
    </source>
</evidence>
<dbReference type="EMBL" id="UYRR01008598">
    <property type="protein sequence ID" value="VDK24405.1"/>
    <property type="molecule type" value="Genomic_DNA"/>
</dbReference>
<feature type="domain" description="Zinc knuckle" evidence="1">
    <location>
        <begin position="117"/>
        <end position="148"/>
    </location>
</feature>
<reference evidence="4" key="1">
    <citation type="submission" date="2017-02" db="UniProtKB">
        <authorList>
            <consortium name="WormBaseParasite"/>
        </authorList>
    </citation>
    <scope>IDENTIFICATION</scope>
</reference>
<evidence type="ECO:0000259" key="1">
    <source>
        <dbReference type="Pfam" id="PF15288"/>
    </source>
</evidence>
<dbReference type="InterPro" id="IPR041670">
    <property type="entry name" value="Znf-CCHC_6"/>
</dbReference>
<sequence length="163" mass="18813">MLSGNGPRKLKIYRTFKGPDGVESTRVEVITRPQLIEAYVRIRTTRDNTFIQVYAQMDEQYKEERRKEKRRLQDQLRRIRRNELKAKLHGVPIGQPINRAKPAAEKKPVPIKPNLLKMRCSACHGTGHMKTNKNCPLYGKDSSKTPAKTVADIHPVRFLCFGF</sequence>
<keyword evidence="3" id="KW-1185">Reference proteome</keyword>
<dbReference type="InterPro" id="IPR040240">
    <property type="entry name" value="TAF1"/>
</dbReference>
<protein>
    <submittedName>
        <fullName evidence="4">Zf-CCHC_6 domain-containing protein</fullName>
    </submittedName>
</protein>
<dbReference type="OrthoDB" id="5752at2759"/>
<name>A0A0M3JBG5_ANISI</name>
<gene>
    <name evidence="2" type="ORF">ASIM_LOCUS4749</name>
</gene>
<evidence type="ECO:0000313" key="2">
    <source>
        <dbReference type="EMBL" id="VDK24405.1"/>
    </source>
</evidence>
<dbReference type="Pfam" id="PF15288">
    <property type="entry name" value="zf-CCHC_6"/>
    <property type="match status" value="1"/>
</dbReference>
<dbReference type="PANTHER" id="PTHR13900:SF0">
    <property type="entry name" value="TRANSCRIPTION INITIATION FACTOR TFIID SUBUNIT 1"/>
    <property type="match status" value="1"/>
</dbReference>
<organism evidence="4">
    <name type="scientific">Anisakis simplex</name>
    <name type="common">Herring worm</name>
    <dbReference type="NCBI Taxonomy" id="6269"/>
    <lineage>
        <taxon>Eukaryota</taxon>
        <taxon>Metazoa</taxon>
        <taxon>Ecdysozoa</taxon>
        <taxon>Nematoda</taxon>
        <taxon>Chromadorea</taxon>
        <taxon>Rhabditida</taxon>
        <taxon>Spirurina</taxon>
        <taxon>Ascaridomorpha</taxon>
        <taxon>Ascaridoidea</taxon>
        <taxon>Anisakidae</taxon>
        <taxon>Anisakis</taxon>
        <taxon>Anisakis simplex complex</taxon>
    </lineage>
</organism>
<dbReference type="GO" id="GO:0004402">
    <property type="term" value="F:histone acetyltransferase activity"/>
    <property type="evidence" value="ECO:0007669"/>
    <property type="project" value="InterPro"/>
</dbReference>
<dbReference type="Proteomes" id="UP000267096">
    <property type="component" value="Unassembled WGS sequence"/>
</dbReference>
<dbReference type="WBParaSite" id="ASIM_0000494101-mRNA-1">
    <property type="protein sequence ID" value="ASIM_0000494101-mRNA-1"/>
    <property type="gene ID" value="ASIM_0000494101"/>
</dbReference>
<dbReference type="GO" id="GO:0016251">
    <property type="term" value="F:RNA polymerase II general transcription initiation factor activity"/>
    <property type="evidence" value="ECO:0007669"/>
    <property type="project" value="InterPro"/>
</dbReference>
<dbReference type="GO" id="GO:0017025">
    <property type="term" value="F:TBP-class protein binding"/>
    <property type="evidence" value="ECO:0007669"/>
    <property type="project" value="InterPro"/>
</dbReference>
<reference evidence="2 3" key="2">
    <citation type="submission" date="2018-11" db="EMBL/GenBank/DDBJ databases">
        <authorList>
            <consortium name="Pathogen Informatics"/>
        </authorList>
    </citation>
    <scope>NUCLEOTIDE SEQUENCE [LARGE SCALE GENOMIC DNA]</scope>
</reference>
<dbReference type="GO" id="GO:0051123">
    <property type="term" value="P:RNA polymerase II preinitiation complex assembly"/>
    <property type="evidence" value="ECO:0007669"/>
    <property type="project" value="TreeGrafter"/>
</dbReference>
<accession>A0A0M3JBG5</accession>
<dbReference type="AlphaFoldDB" id="A0A0M3JBG5"/>
<proteinExistence type="predicted"/>
<dbReference type="GO" id="GO:0005669">
    <property type="term" value="C:transcription factor TFIID complex"/>
    <property type="evidence" value="ECO:0007669"/>
    <property type="project" value="InterPro"/>
</dbReference>
<evidence type="ECO:0000313" key="3">
    <source>
        <dbReference type="Proteomes" id="UP000267096"/>
    </source>
</evidence>
<dbReference type="PANTHER" id="PTHR13900">
    <property type="entry name" value="TRANSCRIPTION INITIATION FACTOR TFIID"/>
    <property type="match status" value="1"/>
</dbReference>